<keyword evidence="2" id="KW-1185">Reference proteome</keyword>
<comment type="caution">
    <text evidence="1">The sequence shown here is derived from an EMBL/GenBank/DDBJ whole genome shotgun (WGS) entry which is preliminary data.</text>
</comment>
<organism evidence="1 2">
    <name type="scientific">Chitinophaga niastensis</name>
    <dbReference type="NCBI Taxonomy" id="536980"/>
    <lineage>
        <taxon>Bacteria</taxon>
        <taxon>Pseudomonadati</taxon>
        <taxon>Bacteroidota</taxon>
        <taxon>Chitinophagia</taxon>
        <taxon>Chitinophagales</taxon>
        <taxon>Chitinophagaceae</taxon>
        <taxon>Chitinophaga</taxon>
    </lineage>
</organism>
<evidence type="ECO:0000313" key="1">
    <source>
        <dbReference type="EMBL" id="PSL49274.1"/>
    </source>
</evidence>
<dbReference type="AlphaFoldDB" id="A0A2P8HSX3"/>
<reference evidence="1 2" key="1">
    <citation type="submission" date="2018-03" db="EMBL/GenBank/DDBJ databases">
        <title>Genomic Encyclopedia of Archaeal and Bacterial Type Strains, Phase II (KMG-II): from individual species to whole genera.</title>
        <authorList>
            <person name="Goeker M."/>
        </authorList>
    </citation>
    <scope>NUCLEOTIDE SEQUENCE [LARGE SCALE GENOMIC DNA]</scope>
    <source>
        <strain evidence="1 2">DSM 24859</strain>
    </source>
</reference>
<dbReference type="EMBL" id="PYAW01000001">
    <property type="protein sequence ID" value="PSL49274.1"/>
    <property type="molecule type" value="Genomic_DNA"/>
</dbReference>
<sequence>MVAIPLMLLPVTIFCLLYLPSGHKLPRSAVPSPKNLTVILLTFDENHAPESPLSDTIFYSAQRRLQWDDFLAKPSPSGPSAAVAYTSFSYDGNSSLAHDTLKITLRLQVFFIKSASWVRPDAKNNYALAHEQLHFDITRLVVERFKQKLRQTALNRDDYDSIIQYQYLQSFREMNRLQYKFDQETNHGLNPAAQTRWRDKVNVGLKNNGVLPEELGIESIKF</sequence>
<protein>
    <submittedName>
        <fullName evidence="1">Uncharacterized protein</fullName>
    </submittedName>
</protein>
<gene>
    <name evidence="1" type="ORF">CLV51_101604</name>
</gene>
<evidence type="ECO:0000313" key="2">
    <source>
        <dbReference type="Proteomes" id="UP000240971"/>
    </source>
</evidence>
<proteinExistence type="predicted"/>
<accession>A0A2P8HSX3</accession>
<name>A0A2P8HSX3_CHINA</name>
<dbReference type="Proteomes" id="UP000240971">
    <property type="component" value="Unassembled WGS sequence"/>
</dbReference>